<dbReference type="InterPro" id="IPR002645">
    <property type="entry name" value="STAS_dom"/>
</dbReference>
<dbReference type="PROSITE" id="PS50801">
    <property type="entry name" value="STAS"/>
    <property type="match status" value="1"/>
</dbReference>
<dbReference type="InterPro" id="IPR036513">
    <property type="entry name" value="STAS_dom_sf"/>
</dbReference>
<proteinExistence type="predicted"/>
<feature type="region of interest" description="Disordered" evidence="1">
    <location>
        <begin position="48"/>
        <end position="86"/>
    </location>
</feature>
<evidence type="ECO:0000313" key="3">
    <source>
        <dbReference type="EMBL" id="GAA2885925.1"/>
    </source>
</evidence>
<protein>
    <recommendedName>
        <fullName evidence="2">STAS domain-containing protein</fullName>
    </recommendedName>
</protein>
<dbReference type="Proteomes" id="UP001500831">
    <property type="component" value="Unassembled WGS sequence"/>
</dbReference>
<gene>
    <name evidence="3" type="ORF">GCM10010517_49570</name>
</gene>
<dbReference type="PANTHER" id="PTHR33495:SF2">
    <property type="entry name" value="ANTI-SIGMA FACTOR ANTAGONIST TM_1081-RELATED"/>
    <property type="match status" value="1"/>
</dbReference>
<evidence type="ECO:0000259" key="2">
    <source>
        <dbReference type="PROSITE" id="PS50801"/>
    </source>
</evidence>
<dbReference type="RefSeq" id="WP_344976144.1">
    <property type="nucleotide sequence ID" value="NZ_BAAAVI010000039.1"/>
</dbReference>
<evidence type="ECO:0000256" key="1">
    <source>
        <dbReference type="SAM" id="MobiDB-lite"/>
    </source>
</evidence>
<keyword evidence="4" id="KW-1185">Reference proteome</keyword>
<dbReference type="CDD" id="cd07043">
    <property type="entry name" value="STAS_anti-anti-sigma_factors"/>
    <property type="match status" value="1"/>
</dbReference>
<dbReference type="SUPFAM" id="SSF52091">
    <property type="entry name" value="SpoIIaa-like"/>
    <property type="match status" value="1"/>
</dbReference>
<dbReference type="PANTHER" id="PTHR33495">
    <property type="entry name" value="ANTI-SIGMA FACTOR ANTAGONIST TM_1081-RELATED-RELATED"/>
    <property type="match status" value="1"/>
</dbReference>
<accession>A0ABN3W3P9</accession>
<dbReference type="Gene3D" id="3.30.750.24">
    <property type="entry name" value="STAS domain"/>
    <property type="match status" value="1"/>
</dbReference>
<evidence type="ECO:0000313" key="4">
    <source>
        <dbReference type="Proteomes" id="UP001500831"/>
    </source>
</evidence>
<sequence>MPAEGANALSISSGSRGAVIVVHASGELDYDYAPAFRRELTQIWGLGQDAAPPPPLRRSRYGPPNLPSPGSAVSPLPPLPPGIPSPAEILPLPETTSPAEILSLPETTSPAEILTPPWVILDLSGLTFCDSTGLAELLWTLRRSQEAGMHLVLAGANRTLCHMLATTGLLPYFTLATSVEEALEQAEVRTAEEW</sequence>
<name>A0ABN3W3P9_9ACTN</name>
<feature type="compositionally biased region" description="Pro residues" evidence="1">
    <location>
        <begin position="75"/>
        <end position="84"/>
    </location>
</feature>
<organism evidence="3 4">
    <name type="scientific">Streptosporangium fragile</name>
    <dbReference type="NCBI Taxonomy" id="46186"/>
    <lineage>
        <taxon>Bacteria</taxon>
        <taxon>Bacillati</taxon>
        <taxon>Actinomycetota</taxon>
        <taxon>Actinomycetes</taxon>
        <taxon>Streptosporangiales</taxon>
        <taxon>Streptosporangiaceae</taxon>
        <taxon>Streptosporangium</taxon>
    </lineage>
</organism>
<feature type="domain" description="STAS" evidence="2">
    <location>
        <begin position="9"/>
        <end position="186"/>
    </location>
</feature>
<comment type="caution">
    <text evidence="3">The sequence shown here is derived from an EMBL/GenBank/DDBJ whole genome shotgun (WGS) entry which is preliminary data.</text>
</comment>
<dbReference type="EMBL" id="BAAAVI010000039">
    <property type="protein sequence ID" value="GAA2885925.1"/>
    <property type="molecule type" value="Genomic_DNA"/>
</dbReference>
<reference evidence="3 4" key="1">
    <citation type="journal article" date="2019" name="Int. J. Syst. Evol. Microbiol.">
        <title>The Global Catalogue of Microorganisms (GCM) 10K type strain sequencing project: providing services to taxonomists for standard genome sequencing and annotation.</title>
        <authorList>
            <consortium name="The Broad Institute Genomics Platform"/>
            <consortium name="The Broad Institute Genome Sequencing Center for Infectious Disease"/>
            <person name="Wu L."/>
            <person name="Ma J."/>
        </authorList>
    </citation>
    <scope>NUCLEOTIDE SEQUENCE [LARGE SCALE GENOMIC DNA]</scope>
    <source>
        <strain evidence="3 4">JCM 6242</strain>
    </source>
</reference>
<dbReference type="Pfam" id="PF01740">
    <property type="entry name" value="STAS"/>
    <property type="match status" value="1"/>
</dbReference>